<dbReference type="PANTHER" id="PTHR48104">
    <property type="entry name" value="METACASPASE-4"/>
    <property type="match status" value="1"/>
</dbReference>
<dbReference type="Gene3D" id="3.40.50.1460">
    <property type="match status" value="1"/>
</dbReference>
<sequence>MQGAAPSRNSRKSKKAKSSAKNNVRRQSVQDGGATSSVQDGQKIFALIIGINEYGHKGRYDLKGAVADAEKVQAFICTKLKVPDTNISKLHNKDATRSAIIDGFRSLENNEKIVRNDATIIIYYAGHGAVADKPKDWTDWPVFENKIEMLCPADMSFPDSCASSDKPVEGIPDRTISRLLLDLSAAKGDNIILILDCCHSAGLNRSSNSALQPRRISSSLIKISPDCDSAIYSREIRKSRSAEAITKSGFSGSLWYSHVLLAACGRRESAMEEYKEGVFTRALLNVLEENNLKELTYQSLMQYVVSMLKDVSQTPHWDGKHTLRRIFCSPEEAADTHRVVCDRHAPGHREHNRLRLMSGFFHGTTRNSEFKIYRTDLASDTKPLATALVDEVDEFVSYLTISSPNEHIVFASGGNDRPWYARLTKAANVELAVYCNDSTFLTRVRETCATKLMVTVKGASTLDEASLFLKVEEKTVSFERQRGERNLLFGLAEDFPWNIYRTISVDDIADIRQIINHYAHFTYHLTRRSVHLQITDLVSIEMRELGLEGGLRTPVGPNMLQQLPGGGVKPIQVDVVSDKKAKTKYGFSVRNISEIDNLYVYLLCFEASDLEIALYFSPPMAPRDNGPIDGPLGRDSPLYLGFPREDDMKPVIFNVPDESVDVCFFQFFVATEPVNIRSLLQSPIGKCMQARRAELYDDSPPTAGKWASMTIPVIQNAAKTRRKAGHTTHDTKPGVPLHNSWT</sequence>
<evidence type="ECO:0000256" key="2">
    <source>
        <dbReference type="ARBA" id="ARBA00022703"/>
    </source>
</evidence>
<protein>
    <recommendedName>
        <fullName evidence="5">Peptidase C14 caspase domain-containing protein</fullName>
    </recommendedName>
</protein>
<comment type="similarity">
    <text evidence="1">Belongs to the peptidase C14B family.</text>
</comment>
<feature type="region of interest" description="Disordered" evidence="4">
    <location>
        <begin position="1"/>
        <end position="36"/>
    </location>
</feature>
<keyword evidence="2" id="KW-0053">Apoptosis</keyword>
<keyword evidence="7" id="KW-1185">Reference proteome</keyword>
<dbReference type="STRING" id="1076256.A0A2H3AWY6"/>
<dbReference type="InterPro" id="IPR050452">
    <property type="entry name" value="Metacaspase"/>
</dbReference>
<keyword evidence="3" id="KW-0378">Hydrolase</keyword>
<proteinExistence type="inferred from homology"/>
<feature type="region of interest" description="Disordered" evidence="4">
    <location>
        <begin position="719"/>
        <end position="742"/>
    </location>
</feature>
<gene>
    <name evidence="6" type="ORF">ARMSODRAFT_1007875</name>
</gene>
<evidence type="ECO:0000259" key="5">
    <source>
        <dbReference type="Pfam" id="PF00656"/>
    </source>
</evidence>
<evidence type="ECO:0000256" key="1">
    <source>
        <dbReference type="ARBA" id="ARBA00009005"/>
    </source>
</evidence>
<dbReference type="Proteomes" id="UP000218334">
    <property type="component" value="Unassembled WGS sequence"/>
</dbReference>
<dbReference type="SUPFAM" id="SSF52129">
    <property type="entry name" value="Caspase-like"/>
    <property type="match status" value="1"/>
</dbReference>
<keyword evidence="3" id="KW-0788">Thiol protease</keyword>
<keyword evidence="3" id="KW-0645">Protease</keyword>
<feature type="domain" description="Peptidase C14 caspase" evidence="5">
    <location>
        <begin position="45"/>
        <end position="320"/>
    </location>
</feature>
<dbReference type="AlphaFoldDB" id="A0A2H3AWY6"/>
<organism evidence="6 7">
    <name type="scientific">Armillaria solidipes</name>
    <dbReference type="NCBI Taxonomy" id="1076256"/>
    <lineage>
        <taxon>Eukaryota</taxon>
        <taxon>Fungi</taxon>
        <taxon>Dikarya</taxon>
        <taxon>Basidiomycota</taxon>
        <taxon>Agaricomycotina</taxon>
        <taxon>Agaricomycetes</taxon>
        <taxon>Agaricomycetidae</taxon>
        <taxon>Agaricales</taxon>
        <taxon>Marasmiineae</taxon>
        <taxon>Physalacriaceae</taxon>
        <taxon>Armillaria</taxon>
    </lineage>
</organism>
<dbReference type="GO" id="GO:0005737">
    <property type="term" value="C:cytoplasm"/>
    <property type="evidence" value="ECO:0007669"/>
    <property type="project" value="TreeGrafter"/>
</dbReference>
<feature type="compositionally biased region" description="Polar residues" evidence="4">
    <location>
        <begin position="25"/>
        <end position="36"/>
    </location>
</feature>
<name>A0A2H3AWY6_9AGAR</name>
<dbReference type="InterPro" id="IPR011600">
    <property type="entry name" value="Pept_C14_caspase"/>
</dbReference>
<feature type="compositionally biased region" description="Basic residues" evidence="4">
    <location>
        <begin position="9"/>
        <end position="18"/>
    </location>
</feature>
<evidence type="ECO:0000256" key="4">
    <source>
        <dbReference type="SAM" id="MobiDB-lite"/>
    </source>
</evidence>
<evidence type="ECO:0000313" key="6">
    <source>
        <dbReference type="EMBL" id="PBK63211.1"/>
    </source>
</evidence>
<dbReference type="EMBL" id="KZ293460">
    <property type="protein sequence ID" value="PBK63211.1"/>
    <property type="molecule type" value="Genomic_DNA"/>
</dbReference>
<evidence type="ECO:0000256" key="3">
    <source>
        <dbReference type="ARBA" id="ARBA00022807"/>
    </source>
</evidence>
<dbReference type="GO" id="GO:0006915">
    <property type="term" value="P:apoptotic process"/>
    <property type="evidence" value="ECO:0007669"/>
    <property type="project" value="UniProtKB-KW"/>
</dbReference>
<reference evidence="7" key="1">
    <citation type="journal article" date="2017" name="Nat. Ecol. Evol.">
        <title>Genome expansion and lineage-specific genetic innovations in the forest pathogenic fungi Armillaria.</title>
        <authorList>
            <person name="Sipos G."/>
            <person name="Prasanna A.N."/>
            <person name="Walter M.C."/>
            <person name="O'Connor E."/>
            <person name="Balint B."/>
            <person name="Krizsan K."/>
            <person name="Kiss B."/>
            <person name="Hess J."/>
            <person name="Varga T."/>
            <person name="Slot J."/>
            <person name="Riley R."/>
            <person name="Boka B."/>
            <person name="Rigling D."/>
            <person name="Barry K."/>
            <person name="Lee J."/>
            <person name="Mihaltcheva S."/>
            <person name="LaButti K."/>
            <person name="Lipzen A."/>
            <person name="Waldron R."/>
            <person name="Moloney N.M."/>
            <person name="Sperisen C."/>
            <person name="Kredics L."/>
            <person name="Vagvoelgyi C."/>
            <person name="Patrignani A."/>
            <person name="Fitzpatrick D."/>
            <person name="Nagy I."/>
            <person name="Doyle S."/>
            <person name="Anderson J.B."/>
            <person name="Grigoriev I.V."/>
            <person name="Gueldener U."/>
            <person name="Muensterkoetter M."/>
            <person name="Nagy L.G."/>
        </authorList>
    </citation>
    <scope>NUCLEOTIDE SEQUENCE [LARGE SCALE GENOMIC DNA]</scope>
    <source>
        <strain evidence="7">28-4</strain>
    </source>
</reference>
<dbReference type="GO" id="GO:0006508">
    <property type="term" value="P:proteolysis"/>
    <property type="evidence" value="ECO:0007669"/>
    <property type="project" value="InterPro"/>
</dbReference>
<evidence type="ECO:0000313" key="7">
    <source>
        <dbReference type="Proteomes" id="UP000218334"/>
    </source>
</evidence>
<dbReference type="GO" id="GO:0004197">
    <property type="term" value="F:cysteine-type endopeptidase activity"/>
    <property type="evidence" value="ECO:0007669"/>
    <property type="project" value="InterPro"/>
</dbReference>
<dbReference type="PANTHER" id="PTHR48104:SF30">
    <property type="entry name" value="METACASPASE-1"/>
    <property type="match status" value="1"/>
</dbReference>
<dbReference type="InterPro" id="IPR029030">
    <property type="entry name" value="Caspase-like_dom_sf"/>
</dbReference>
<accession>A0A2H3AWY6</accession>
<dbReference type="Pfam" id="PF00656">
    <property type="entry name" value="Peptidase_C14"/>
    <property type="match status" value="1"/>
</dbReference>